<name>A0A9W4EAZ1_9ACTN</name>
<evidence type="ECO:0000313" key="1">
    <source>
        <dbReference type="EMBL" id="CAG6397833.1"/>
    </source>
</evidence>
<keyword evidence="2" id="KW-1185">Reference proteome</keyword>
<reference evidence="1" key="1">
    <citation type="submission" date="2021-05" db="EMBL/GenBank/DDBJ databases">
        <authorList>
            <person name="Arsene-Ploetze F."/>
        </authorList>
    </citation>
    <scope>NUCLEOTIDE SEQUENCE</scope>
    <source>
        <strain evidence="1">DSM 42138</strain>
    </source>
</reference>
<accession>A0A9W4EAZ1</accession>
<dbReference type="Proteomes" id="UP001152519">
    <property type="component" value="Unassembled WGS sequence"/>
</dbReference>
<comment type="caution">
    <text evidence="1">The sequence shown here is derived from an EMBL/GenBank/DDBJ whole genome shotgun (WGS) entry which is preliminary data.</text>
</comment>
<gene>
    <name evidence="1" type="ORF">SCOCK_60166</name>
</gene>
<dbReference type="RefSeq" id="WP_251498555.1">
    <property type="nucleotide sequence ID" value="NZ_CAJSLV010000092.1"/>
</dbReference>
<protein>
    <submittedName>
        <fullName evidence="1">Uncharacterized protein</fullName>
    </submittedName>
</protein>
<dbReference type="AlphaFoldDB" id="A0A9W4EAZ1"/>
<sequence length="104" mass="11374">MIDIAPGNPDALYPYENLLPVVELLIANGNRFTAAGDGFQRQPHGWVCELELPLDFDLLTREVTFPPIIKAGPQGDGVLDMGTWCLISGPGERASRIVMPKQVE</sequence>
<evidence type="ECO:0000313" key="2">
    <source>
        <dbReference type="Proteomes" id="UP001152519"/>
    </source>
</evidence>
<organism evidence="1 2">
    <name type="scientific">Actinacidiphila cocklensis</name>
    <dbReference type="NCBI Taxonomy" id="887465"/>
    <lineage>
        <taxon>Bacteria</taxon>
        <taxon>Bacillati</taxon>
        <taxon>Actinomycetota</taxon>
        <taxon>Actinomycetes</taxon>
        <taxon>Kitasatosporales</taxon>
        <taxon>Streptomycetaceae</taxon>
        <taxon>Actinacidiphila</taxon>
    </lineage>
</organism>
<dbReference type="EMBL" id="CAJSLV010000092">
    <property type="protein sequence ID" value="CAG6397833.1"/>
    <property type="molecule type" value="Genomic_DNA"/>
</dbReference>
<proteinExistence type="predicted"/>